<reference evidence="4 5" key="1">
    <citation type="submission" date="2016-04" db="EMBL/GenBank/DDBJ databases">
        <title>ATOL: Assembling a taxonomically balanced genome-scale reconstruction of the evolutionary history of the Enterobacteriaceae.</title>
        <authorList>
            <person name="Plunkett G.III."/>
            <person name="Neeno-Eckwall E.C."/>
            <person name="Glasner J.D."/>
            <person name="Perna N.T."/>
        </authorList>
    </citation>
    <scope>NUCLEOTIDE SEQUENCE [LARGE SCALE GENOMIC DNA]</scope>
    <source>
        <strain evidence="4 5">ATCC 19692</strain>
    </source>
</reference>
<keyword evidence="1" id="KW-0810">Translation regulation</keyword>
<comment type="similarity">
    <text evidence="3">Belongs to the HPF/YfiA ribosome-associated protein family. YfiA subfamily.</text>
</comment>
<evidence type="ECO:0000256" key="3">
    <source>
        <dbReference type="ARBA" id="ARBA00038431"/>
    </source>
</evidence>
<dbReference type="PANTHER" id="PTHR33231:SF3">
    <property type="entry name" value="RIBOSOME-ASSOCIATED INHIBITOR A"/>
    <property type="match status" value="1"/>
</dbReference>
<dbReference type="STRING" id="1354337.M983_2525"/>
<dbReference type="Proteomes" id="UP000094023">
    <property type="component" value="Unassembled WGS sequence"/>
</dbReference>
<evidence type="ECO:0000313" key="4">
    <source>
        <dbReference type="EMBL" id="OAT24559.1"/>
    </source>
</evidence>
<dbReference type="Pfam" id="PF02482">
    <property type="entry name" value="Ribosomal_S30AE"/>
    <property type="match status" value="1"/>
</dbReference>
<dbReference type="NCBIfam" id="TIGR00741">
    <property type="entry name" value="yfiA"/>
    <property type="match status" value="1"/>
</dbReference>
<organism evidence="4 5">
    <name type="scientific">Proteus myxofaciens ATCC 19692</name>
    <dbReference type="NCBI Taxonomy" id="1354337"/>
    <lineage>
        <taxon>Bacteria</taxon>
        <taxon>Pseudomonadati</taxon>
        <taxon>Pseudomonadota</taxon>
        <taxon>Gammaproteobacteria</taxon>
        <taxon>Enterobacterales</taxon>
        <taxon>Morganellaceae</taxon>
        <taxon>Proteus</taxon>
    </lineage>
</organism>
<dbReference type="PANTHER" id="PTHR33231">
    <property type="entry name" value="30S RIBOSOMAL PROTEIN"/>
    <property type="match status" value="1"/>
</dbReference>
<gene>
    <name evidence="4" type="ORF">M983_2525</name>
</gene>
<dbReference type="FunFam" id="3.30.160.100:FF:000002">
    <property type="entry name" value="Ribosome-associated translation inhibitor RaiA"/>
    <property type="match status" value="1"/>
</dbReference>
<accession>A0A198FJE5</accession>
<keyword evidence="2" id="KW-0346">Stress response</keyword>
<evidence type="ECO:0000256" key="1">
    <source>
        <dbReference type="ARBA" id="ARBA00022845"/>
    </source>
</evidence>
<dbReference type="GO" id="GO:0022627">
    <property type="term" value="C:cytosolic small ribosomal subunit"/>
    <property type="evidence" value="ECO:0007669"/>
    <property type="project" value="TreeGrafter"/>
</dbReference>
<dbReference type="InterPro" id="IPR003489">
    <property type="entry name" value="RHF/RaiA"/>
</dbReference>
<dbReference type="GO" id="GO:0043024">
    <property type="term" value="F:ribosomal small subunit binding"/>
    <property type="evidence" value="ECO:0007669"/>
    <property type="project" value="TreeGrafter"/>
</dbReference>
<dbReference type="InterPro" id="IPR036567">
    <property type="entry name" value="RHF-like"/>
</dbReference>
<dbReference type="GO" id="GO:0045900">
    <property type="term" value="P:negative regulation of translational elongation"/>
    <property type="evidence" value="ECO:0007669"/>
    <property type="project" value="TreeGrafter"/>
</dbReference>
<comment type="caution">
    <text evidence="4">The sequence shown here is derived from an EMBL/GenBank/DDBJ whole genome shotgun (WGS) entry which is preliminary data.</text>
</comment>
<evidence type="ECO:0000313" key="5">
    <source>
        <dbReference type="Proteomes" id="UP000094023"/>
    </source>
</evidence>
<dbReference type="OrthoDB" id="9795980at2"/>
<dbReference type="SUPFAM" id="SSF69754">
    <property type="entry name" value="Ribosome binding protein Y (YfiA homologue)"/>
    <property type="match status" value="1"/>
</dbReference>
<dbReference type="InterPro" id="IPR050574">
    <property type="entry name" value="HPF/YfiA_ribosome-assoc"/>
</dbReference>
<evidence type="ECO:0000256" key="2">
    <source>
        <dbReference type="ARBA" id="ARBA00023016"/>
    </source>
</evidence>
<protein>
    <submittedName>
        <fullName evidence="4">Ribosome hibernation protein</fullName>
    </submittedName>
</protein>
<dbReference type="CDD" id="cd00552">
    <property type="entry name" value="RaiA"/>
    <property type="match status" value="1"/>
</dbReference>
<name>A0A198FJE5_9GAMM</name>
<dbReference type="NCBIfam" id="NF007654">
    <property type="entry name" value="PRK10324.1"/>
    <property type="match status" value="1"/>
</dbReference>
<dbReference type="EMBL" id="LXEN01000121">
    <property type="protein sequence ID" value="OAT24559.1"/>
    <property type="molecule type" value="Genomic_DNA"/>
</dbReference>
<dbReference type="Gene3D" id="3.30.160.100">
    <property type="entry name" value="Ribosome hibernation promotion factor-like"/>
    <property type="match status" value="1"/>
</dbReference>
<sequence>MIINITSKQMDITPALREHIESRLTKLNKWQVNLINPHIILTKDPKGFSVDANIHTPNGQLVATAQHTDMYTAINELLAKLGRQLNKVQHKNESRRAVSSLKEENLLVDEI</sequence>
<dbReference type="PATRIC" id="fig|1354337.4.peg.2589"/>
<proteinExistence type="inferred from homology"/>
<dbReference type="AlphaFoldDB" id="A0A198FJE5"/>
<keyword evidence="5" id="KW-1185">Reference proteome</keyword>
<dbReference type="RefSeq" id="WP_066751508.1">
    <property type="nucleotide sequence ID" value="NZ_LXEN01000121.1"/>
</dbReference>